<dbReference type="InterPro" id="IPR036388">
    <property type="entry name" value="WH-like_DNA-bd_sf"/>
</dbReference>
<dbReference type="EMBL" id="JBGCUO010000001">
    <property type="protein sequence ID" value="MEY1661641.1"/>
    <property type="molecule type" value="Genomic_DNA"/>
</dbReference>
<sequence length="110" mass="12412">MVDEASYRILSLLQQNPELTQRELAQALGVSLGKANYCLRALLDKGWLKAENFRRSDNKTAYLYVLTPKGISARARLAVNFLKRKEAEYEALVEEIARLRKEVGEGSAPD</sequence>
<comment type="caution">
    <text evidence="1">The sequence shown here is derived from an EMBL/GenBank/DDBJ whole genome shotgun (WGS) entry which is preliminary data.</text>
</comment>
<accession>A0ABV4AFM3</accession>
<evidence type="ECO:0000313" key="2">
    <source>
        <dbReference type="Proteomes" id="UP001562065"/>
    </source>
</evidence>
<dbReference type="Proteomes" id="UP001562065">
    <property type="component" value="Unassembled WGS sequence"/>
</dbReference>
<dbReference type="InterPro" id="IPR026433">
    <property type="entry name" value="MarR_EPS"/>
</dbReference>
<dbReference type="Gene3D" id="1.10.10.10">
    <property type="entry name" value="Winged helix-like DNA-binding domain superfamily/Winged helix DNA-binding domain"/>
    <property type="match status" value="1"/>
</dbReference>
<dbReference type="InterPro" id="IPR036390">
    <property type="entry name" value="WH_DNA-bd_sf"/>
</dbReference>
<dbReference type="Pfam" id="PF13412">
    <property type="entry name" value="HTH_24"/>
    <property type="match status" value="1"/>
</dbReference>
<evidence type="ECO:0000313" key="1">
    <source>
        <dbReference type="EMBL" id="MEY1661641.1"/>
    </source>
</evidence>
<proteinExistence type="predicted"/>
<dbReference type="NCBIfam" id="TIGR04176">
    <property type="entry name" value="MarR_EPS"/>
    <property type="match status" value="1"/>
</dbReference>
<reference evidence="1 2" key="1">
    <citation type="submission" date="2024-07" db="EMBL/GenBank/DDBJ databases">
        <authorList>
            <person name="Ren Q."/>
        </authorList>
    </citation>
    <scope>NUCLEOTIDE SEQUENCE [LARGE SCALE GENOMIC DNA]</scope>
    <source>
        <strain evidence="1 2">REN37</strain>
    </source>
</reference>
<organism evidence="1 2">
    <name type="scientific">Isoalcanivorax beigongshangi</name>
    <dbReference type="NCBI Taxonomy" id="3238810"/>
    <lineage>
        <taxon>Bacteria</taxon>
        <taxon>Pseudomonadati</taxon>
        <taxon>Pseudomonadota</taxon>
        <taxon>Gammaproteobacteria</taxon>
        <taxon>Oceanospirillales</taxon>
        <taxon>Alcanivoracaceae</taxon>
        <taxon>Isoalcanivorax</taxon>
    </lineage>
</organism>
<gene>
    <name evidence="1" type="ORF">AB5I84_05700</name>
</gene>
<keyword evidence="2" id="KW-1185">Reference proteome</keyword>
<protein>
    <submittedName>
        <fullName evidence="1">MarR family EPS-associated transcriptional regulator</fullName>
    </submittedName>
</protein>
<dbReference type="RefSeq" id="WP_369454891.1">
    <property type="nucleotide sequence ID" value="NZ_JBGCUO010000001.1"/>
</dbReference>
<dbReference type="SUPFAM" id="SSF46785">
    <property type="entry name" value="Winged helix' DNA-binding domain"/>
    <property type="match status" value="1"/>
</dbReference>
<name>A0ABV4AFM3_9GAMM</name>